<name>A0A2K3P6L5_TRIPR</name>
<dbReference type="EMBL" id="ASHM01004169">
    <property type="protein sequence ID" value="PNY10919.1"/>
    <property type="molecule type" value="Genomic_DNA"/>
</dbReference>
<evidence type="ECO:0000256" key="1">
    <source>
        <dbReference type="SAM" id="MobiDB-lite"/>
    </source>
</evidence>
<evidence type="ECO:0000313" key="2">
    <source>
        <dbReference type="EMBL" id="PNY10919.1"/>
    </source>
</evidence>
<reference evidence="2 3" key="1">
    <citation type="journal article" date="2014" name="Am. J. Bot.">
        <title>Genome assembly and annotation for red clover (Trifolium pratense; Fabaceae).</title>
        <authorList>
            <person name="Istvanek J."/>
            <person name="Jaros M."/>
            <person name="Krenek A."/>
            <person name="Repkova J."/>
        </authorList>
    </citation>
    <scope>NUCLEOTIDE SEQUENCE [LARGE SCALE GENOMIC DNA]</scope>
    <source>
        <strain evidence="3">cv. Tatra</strain>
        <tissue evidence="2">Young leaves</tissue>
    </source>
</reference>
<dbReference type="Proteomes" id="UP000236291">
    <property type="component" value="Unassembled WGS sequence"/>
</dbReference>
<proteinExistence type="predicted"/>
<feature type="compositionally biased region" description="Basic and acidic residues" evidence="1">
    <location>
        <begin position="7"/>
        <end position="20"/>
    </location>
</feature>
<reference evidence="2 3" key="2">
    <citation type="journal article" date="2017" name="Front. Plant Sci.">
        <title>Gene Classification and Mining of Molecular Markers Useful in Red Clover (Trifolium pratense) Breeding.</title>
        <authorList>
            <person name="Istvanek J."/>
            <person name="Dluhosova J."/>
            <person name="Dluhos P."/>
            <person name="Patkova L."/>
            <person name="Nedelnik J."/>
            <person name="Repkova J."/>
        </authorList>
    </citation>
    <scope>NUCLEOTIDE SEQUENCE [LARGE SCALE GENOMIC DNA]</scope>
    <source>
        <strain evidence="3">cv. Tatra</strain>
        <tissue evidence="2">Young leaves</tissue>
    </source>
</reference>
<organism evidence="2 3">
    <name type="scientific">Trifolium pratense</name>
    <name type="common">Red clover</name>
    <dbReference type="NCBI Taxonomy" id="57577"/>
    <lineage>
        <taxon>Eukaryota</taxon>
        <taxon>Viridiplantae</taxon>
        <taxon>Streptophyta</taxon>
        <taxon>Embryophyta</taxon>
        <taxon>Tracheophyta</taxon>
        <taxon>Spermatophyta</taxon>
        <taxon>Magnoliopsida</taxon>
        <taxon>eudicotyledons</taxon>
        <taxon>Gunneridae</taxon>
        <taxon>Pentapetalae</taxon>
        <taxon>rosids</taxon>
        <taxon>fabids</taxon>
        <taxon>Fabales</taxon>
        <taxon>Fabaceae</taxon>
        <taxon>Papilionoideae</taxon>
        <taxon>50 kb inversion clade</taxon>
        <taxon>NPAAA clade</taxon>
        <taxon>Hologalegina</taxon>
        <taxon>IRL clade</taxon>
        <taxon>Trifolieae</taxon>
        <taxon>Trifolium</taxon>
    </lineage>
</organism>
<feature type="region of interest" description="Disordered" evidence="1">
    <location>
        <begin position="1"/>
        <end position="20"/>
    </location>
</feature>
<sequence length="110" mass="12732">MNWISETFKEKKNIKEDDKGGGPEVVYRCLHKKTHTVQTLKVNNGSVQFKIKNRLTEPLIRPKCATLGNICDKKFSPGHRCPNKLLQVLTMAEEEHKEQKAYEDVAEFKF</sequence>
<evidence type="ECO:0000313" key="3">
    <source>
        <dbReference type="Proteomes" id="UP000236291"/>
    </source>
</evidence>
<comment type="caution">
    <text evidence="2">The sequence shown here is derived from an EMBL/GenBank/DDBJ whole genome shotgun (WGS) entry which is preliminary data.</text>
</comment>
<gene>
    <name evidence="2" type="ORF">L195_g007513</name>
</gene>
<protein>
    <submittedName>
        <fullName evidence="2">Uncharacterized protein</fullName>
    </submittedName>
</protein>
<accession>A0A2K3P6L5</accession>
<dbReference type="AlphaFoldDB" id="A0A2K3P6L5"/>